<dbReference type="AlphaFoldDB" id="A0A2I0ULT6"/>
<dbReference type="PANTHER" id="PTHR33332">
    <property type="entry name" value="REVERSE TRANSCRIPTASE DOMAIN-CONTAINING PROTEIN"/>
    <property type="match status" value="1"/>
</dbReference>
<accession>A0A2I0ULT6</accession>
<proteinExistence type="predicted"/>
<reference evidence="2" key="1">
    <citation type="submission" date="2017-11" db="EMBL/GenBank/DDBJ databases">
        <authorList>
            <person name="Lima N.C."/>
            <person name="Parody-Merino A.M."/>
            <person name="Battley P.F."/>
            <person name="Fidler A.E."/>
            <person name="Prosdocimi F."/>
        </authorList>
    </citation>
    <scope>NUCLEOTIDE SEQUENCE [LARGE SCALE GENOMIC DNA]</scope>
</reference>
<dbReference type="OrthoDB" id="73680at2759"/>
<protein>
    <submittedName>
        <fullName evidence="1">Uncharacterized protein</fullName>
    </submittedName>
</protein>
<reference evidence="2" key="2">
    <citation type="submission" date="2017-12" db="EMBL/GenBank/DDBJ databases">
        <title>Genome sequence of the Bar-tailed Godwit (Limosa lapponica baueri).</title>
        <authorList>
            <person name="Lima N.C.B."/>
            <person name="Parody-Merino A.M."/>
            <person name="Battley P.F."/>
            <person name="Fidler A.E."/>
            <person name="Prosdocimi F."/>
        </authorList>
    </citation>
    <scope>NUCLEOTIDE SEQUENCE [LARGE SCALE GENOMIC DNA]</scope>
</reference>
<organism evidence="1 2">
    <name type="scientific">Limosa lapponica baueri</name>
    <dbReference type="NCBI Taxonomy" id="1758121"/>
    <lineage>
        <taxon>Eukaryota</taxon>
        <taxon>Metazoa</taxon>
        <taxon>Chordata</taxon>
        <taxon>Craniata</taxon>
        <taxon>Vertebrata</taxon>
        <taxon>Euteleostomi</taxon>
        <taxon>Archelosauria</taxon>
        <taxon>Archosauria</taxon>
        <taxon>Dinosauria</taxon>
        <taxon>Saurischia</taxon>
        <taxon>Theropoda</taxon>
        <taxon>Coelurosauria</taxon>
        <taxon>Aves</taxon>
        <taxon>Neognathae</taxon>
        <taxon>Neoaves</taxon>
        <taxon>Charadriiformes</taxon>
        <taxon>Scolopacidae</taxon>
        <taxon>Limosa</taxon>
    </lineage>
</organism>
<evidence type="ECO:0000313" key="1">
    <source>
        <dbReference type="EMBL" id="PKU47016.1"/>
    </source>
</evidence>
<dbReference type="EMBL" id="KZ505691">
    <property type="protein sequence ID" value="PKU47016.1"/>
    <property type="molecule type" value="Genomic_DNA"/>
</dbReference>
<name>A0A2I0ULT6_LIMLA</name>
<dbReference type="Proteomes" id="UP000233556">
    <property type="component" value="Unassembled WGS sequence"/>
</dbReference>
<keyword evidence="2" id="KW-1185">Reference proteome</keyword>
<gene>
    <name evidence="1" type="ORF">llap_2669</name>
</gene>
<evidence type="ECO:0000313" key="2">
    <source>
        <dbReference type="Proteomes" id="UP000233556"/>
    </source>
</evidence>
<sequence>MGQGNPKHKYRLRGEWIEGSPEEKGLGVLVDEKLNMTRQCVLPAQKASDILGCIKSIVASRSREVILPLCSALARHFKKMCNKKCMANFSNMGSILDSCSRDADKEFSFSIMFEESSHLSKVGNLPFSEQVVFPHQFV</sequence>